<dbReference type="Proteomes" id="UP001155241">
    <property type="component" value="Unassembled WGS sequence"/>
</dbReference>
<comment type="caution">
    <text evidence="1">The sequence shown here is derived from an EMBL/GenBank/DDBJ whole genome shotgun (WGS) entry which is preliminary data.</text>
</comment>
<evidence type="ECO:0000313" key="1">
    <source>
        <dbReference type="EMBL" id="MCO6047995.1"/>
    </source>
</evidence>
<organism evidence="1 2">
    <name type="scientific">Aeoliella straminimaris</name>
    <dbReference type="NCBI Taxonomy" id="2954799"/>
    <lineage>
        <taxon>Bacteria</taxon>
        <taxon>Pseudomonadati</taxon>
        <taxon>Planctomycetota</taxon>
        <taxon>Planctomycetia</taxon>
        <taxon>Pirellulales</taxon>
        <taxon>Lacipirellulaceae</taxon>
        <taxon>Aeoliella</taxon>
    </lineage>
</organism>
<protein>
    <submittedName>
        <fullName evidence="1">Uncharacterized protein</fullName>
    </submittedName>
</protein>
<dbReference type="AlphaFoldDB" id="A0A9X2JJB4"/>
<proteinExistence type="predicted"/>
<dbReference type="RefSeq" id="WP_252856110.1">
    <property type="nucleotide sequence ID" value="NZ_JAMXLR010000095.1"/>
</dbReference>
<gene>
    <name evidence="1" type="ORF">NG895_29180</name>
</gene>
<sequence>MRQVSVLDAIRDGMWDYEPESIAAEEYNATRAMPGTRAKLNVLASRAEQGLPLWHDEDRVSYDDGVDRPPEGE</sequence>
<dbReference type="EMBL" id="JAMXLR010000095">
    <property type="protein sequence ID" value="MCO6047995.1"/>
    <property type="molecule type" value="Genomic_DNA"/>
</dbReference>
<reference evidence="1" key="1">
    <citation type="submission" date="2022-06" db="EMBL/GenBank/DDBJ databases">
        <title>Aeoliella straminimaris, a novel planctomycete from sediments.</title>
        <authorList>
            <person name="Vitorino I.R."/>
            <person name="Lage O.M."/>
        </authorList>
    </citation>
    <scope>NUCLEOTIDE SEQUENCE</scope>
    <source>
        <strain evidence="1">ICT_H6.2</strain>
    </source>
</reference>
<evidence type="ECO:0000313" key="2">
    <source>
        <dbReference type="Proteomes" id="UP001155241"/>
    </source>
</evidence>
<keyword evidence="2" id="KW-1185">Reference proteome</keyword>
<name>A0A9X2JJB4_9BACT</name>
<accession>A0A9X2JJB4</accession>